<evidence type="ECO:0000313" key="2">
    <source>
        <dbReference type="EMBL" id="MDQ0422304.1"/>
    </source>
</evidence>
<accession>A0ABU0GBJ1</accession>
<organism evidence="2 3">
    <name type="scientific">Peteryoungia aggregata LMG 23059</name>
    <dbReference type="NCBI Taxonomy" id="1368425"/>
    <lineage>
        <taxon>Bacteria</taxon>
        <taxon>Pseudomonadati</taxon>
        <taxon>Pseudomonadota</taxon>
        <taxon>Alphaproteobacteria</taxon>
        <taxon>Hyphomicrobiales</taxon>
        <taxon>Rhizobiaceae</taxon>
        <taxon>Peteryoungia</taxon>
    </lineage>
</organism>
<keyword evidence="3" id="KW-1185">Reference proteome</keyword>
<dbReference type="RefSeq" id="WP_307374740.1">
    <property type="nucleotide sequence ID" value="NZ_JAUSUW010000010.1"/>
</dbReference>
<comment type="caution">
    <text evidence="2">The sequence shown here is derived from an EMBL/GenBank/DDBJ whole genome shotgun (WGS) entry which is preliminary data.</text>
</comment>
<proteinExistence type="predicted"/>
<name>A0ABU0GBJ1_9HYPH</name>
<dbReference type="EMBL" id="JAUSUW010000010">
    <property type="protein sequence ID" value="MDQ0422304.1"/>
    <property type="molecule type" value="Genomic_DNA"/>
</dbReference>
<feature type="region of interest" description="Disordered" evidence="1">
    <location>
        <begin position="171"/>
        <end position="198"/>
    </location>
</feature>
<evidence type="ECO:0000313" key="3">
    <source>
        <dbReference type="Proteomes" id="UP001238496"/>
    </source>
</evidence>
<dbReference type="Proteomes" id="UP001238496">
    <property type="component" value="Unassembled WGS sequence"/>
</dbReference>
<sequence>MTKFTIITGKALASAIKGRAAQVETFKEREHQLATSCLHHVEQHSDVVHLNGLLSVTPANYRRGLVLWAVAYGKVTYDAKERVFAFAKGKKSDLPGAESVAPADYEKAAKTGGDKTAKTLMERLENAAAKTIKDEAATPEDLALAKALAAFLQHHKRAVVVDMVKAKATAKTPAKAKAPAKPAPVATQEAPQLDLVAA</sequence>
<gene>
    <name evidence="2" type="ORF">J2045_003352</name>
</gene>
<feature type="compositionally biased region" description="Low complexity" evidence="1">
    <location>
        <begin position="171"/>
        <end position="187"/>
    </location>
</feature>
<evidence type="ECO:0000256" key="1">
    <source>
        <dbReference type="SAM" id="MobiDB-lite"/>
    </source>
</evidence>
<reference evidence="2 3" key="1">
    <citation type="submission" date="2023-07" db="EMBL/GenBank/DDBJ databases">
        <title>Genomic Encyclopedia of Type Strains, Phase IV (KMG-IV): sequencing the most valuable type-strain genomes for metagenomic binning, comparative biology and taxonomic classification.</title>
        <authorList>
            <person name="Goeker M."/>
        </authorList>
    </citation>
    <scope>NUCLEOTIDE SEQUENCE [LARGE SCALE GENOMIC DNA]</scope>
    <source>
        <strain evidence="2 3">DSM 1111</strain>
    </source>
</reference>
<protein>
    <submittedName>
        <fullName evidence="2">Uncharacterized protein</fullName>
    </submittedName>
</protein>